<keyword evidence="6 7" id="KW-0472">Membrane</keyword>
<dbReference type="GO" id="GO:0004252">
    <property type="term" value="F:serine-type endopeptidase activity"/>
    <property type="evidence" value="ECO:0007669"/>
    <property type="project" value="InterPro"/>
</dbReference>
<keyword evidence="3 7" id="KW-0812">Transmembrane</keyword>
<comment type="subcellular location">
    <subcellularLocation>
        <location evidence="1">Membrane</location>
        <topology evidence="1">Multi-pass membrane protein</topology>
    </subcellularLocation>
</comment>
<sequence length="205" mass="23686">MFNFEKNLKQFVSSYPITVIYICLCVLFSLIVLFFLNGYREHSLLLMGALNGNTLENGEFWRFITYSIGHMSLFHLIVNIPFLMILSRPLEKYFGSFLYLIILVFLSLLTGITIEMFHSRDFPLAGSSGIGYGLIGIYMYYIIFNQNKLNQDDRRFMTIFSVIGLLSTFTIPNISIVGHFSAFTFGLLMGFITDLMIKDRKRITH</sequence>
<evidence type="ECO:0000256" key="6">
    <source>
        <dbReference type="ARBA" id="ARBA00023136"/>
    </source>
</evidence>
<comment type="similarity">
    <text evidence="2">Belongs to the peptidase S54 family.</text>
</comment>
<dbReference type="AlphaFoldDB" id="A0A9D5DMR3"/>
<organism evidence="9 10">
    <name type="scientific">Alkalicoccobacillus plakortidis</name>
    <dbReference type="NCBI Taxonomy" id="444060"/>
    <lineage>
        <taxon>Bacteria</taxon>
        <taxon>Bacillati</taxon>
        <taxon>Bacillota</taxon>
        <taxon>Bacilli</taxon>
        <taxon>Bacillales</taxon>
        <taxon>Bacillaceae</taxon>
        <taxon>Alkalicoccobacillus</taxon>
    </lineage>
</organism>
<dbReference type="InterPro" id="IPR035952">
    <property type="entry name" value="Rhomboid-like_sf"/>
</dbReference>
<feature type="transmembrane region" description="Helical" evidence="7">
    <location>
        <begin position="12"/>
        <end position="36"/>
    </location>
</feature>
<dbReference type="PANTHER" id="PTHR43731:SF14">
    <property type="entry name" value="PRESENILIN-ASSOCIATED RHOMBOID-LIKE PROTEIN, MITOCHONDRIAL"/>
    <property type="match status" value="1"/>
</dbReference>
<evidence type="ECO:0000256" key="7">
    <source>
        <dbReference type="SAM" id="Phobius"/>
    </source>
</evidence>
<evidence type="ECO:0000256" key="5">
    <source>
        <dbReference type="ARBA" id="ARBA00022989"/>
    </source>
</evidence>
<dbReference type="Gene3D" id="1.20.1540.10">
    <property type="entry name" value="Rhomboid-like"/>
    <property type="match status" value="1"/>
</dbReference>
<evidence type="ECO:0000313" key="9">
    <source>
        <dbReference type="EMBL" id="KQL56763.1"/>
    </source>
</evidence>
<accession>A0A9D5DMR3</accession>
<comment type="caution">
    <text evidence="9">The sequence shown here is derived from an EMBL/GenBank/DDBJ whole genome shotgun (WGS) entry which is preliminary data.</text>
</comment>
<feature type="transmembrane region" description="Helical" evidence="7">
    <location>
        <begin position="63"/>
        <end position="85"/>
    </location>
</feature>
<dbReference type="InterPro" id="IPR022764">
    <property type="entry name" value="Peptidase_S54_rhomboid_dom"/>
</dbReference>
<feature type="transmembrane region" description="Helical" evidence="7">
    <location>
        <begin position="97"/>
        <end position="118"/>
    </location>
</feature>
<keyword evidence="10" id="KW-1185">Reference proteome</keyword>
<keyword evidence="5 7" id="KW-1133">Transmembrane helix</keyword>
<evidence type="ECO:0000256" key="2">
    <source>
        <dbReference type="ARBA" id="ARBA00009045"/>
    </source>
</evidence>
<feature type="transmembrane region" description="Helical" evidence="7">
    <location>
        <begin position="156"/>
        <end position="174"/>
    </location>
</feature>
<proteinExistence type="inferred from homology"/>
<dbReference type="InterPro" id="IPR050925">
    <property type="entry name" value="Rhomboid_protease_S54"/>
</dbReference>
<name>A0A9D5DMR3_9BACI</name>
<evidence type="ECO:0000256" key="4">
    <source>
        <dbReference type="ARBA" id="ARBA00022801"/>
    </source>
</evidence>
<reference evidence="9 10" key="1">
    <citation type="submission" date="2015-09" db="EMBL/GenBank/DDBJ databases">
        <title>Genome sequencing project for genomic taxonomy and phylogenomics of Bacillus-like bacteria.</title>
        <authorList>
            <person name="Liu B."/>
            <person name="Wang J."/>
            <person name="Zhu Y."/>
            <person name="Liu G."/>
            <person name="Chen Q."/>
            <person name="Chen Z."/>
            <person name="Lan J."/>
            <person name="Che J."/>
            <person name="Ge C."/>
            <person name="Shi H."/>
            <person name="Pan Z."/>
            <person name="Liu X."/>
        </authorList>
    </citation>
    <scope>NUCLEOTIDE SEQUENCE [LARGE SCALE GENOMIC DNA]</scope>
    <source>
        <strain evidence="9 10">DSM 19153</strain>
    </source>
</reference>
<evidence type="ECO:0000256" key="3">
    <source>
        <dbReference type="ARBA" id="ARBA00022692"/>
    </source>
</evidence>
<dbReference type="Pfam" id="PF01694">
    <property type="entry name" value="Rhomboid"/>
    <property type="match status" value="1"/>
</dbReference>
<dbReference type="Proteomes" id="UP000051061">
    <property type="component" value="Unassembled WGS sequence"/>
</dbReference>
<dbReference type="SUPFAM" id="SSF144091">
    <property type="entry name" value="Rhomboid-like"/>
    <property type="match status" value="1"/>
</dbReference>
<dbReference type="GO" id="GO:0016020">
    <property type="term" value="C:membrane"/>
    <property type="evidence" value="ECO:0007669"/>
    <property type="project" value="UniProtKB-SubCell"/>
</dbReference>
<evidence type="ECO:0000259" key="8">
    <source>
        <dbReference type="Pfam" id="PF01694"/>
    </source>
</evidence>
<evidence type="ECO:0000313" key="10">
    <source>
        <dbReference type="Proteomes" id="UP000051061"/>
    </source>
</evidence>
<protein>
    <recommendedName>
        <fullName evidence="8">Peptidase S54 rhomboid domain-containing protein</fullName>
    </recommendedName>
</protein>
<feature type="transmembrane region" description="Helical" evidence="7">
    <location>
        <begin position="124"/>
        <end position="144"/>
    </location>
</feature>
<evidence type="ECO:0000256" key="1">
    <source>
        <dbReference type="ARBA" id="ARBA00004141"/>
    </source>
</evidence>
<dbReference type="PANTHER" id="PTHR43731">
    <property type="entry name" value="RHOMBOID PROTEASE"/>
    <property type="match status" value="1"/>
</dbReference>
<keyword evidence="4" id="KW-0378">Hydrolase</keyword>
<gene>
    <name evidence="9" type="ORF">AN965_12050</name>
</gene>
<dbReference type="EMBL" id="LJJD01000025">
    <property type="protein sequence ID" value="KQL56763.1"/>
    <property type="molecule type" value="Genomic_DNA"/>
</dbReference>
<feature type="domain" description="Peptidase S54 rhomboid" evidence="8">
    <location>
        <begin position="58"/>
        <end position="192"/>
    </location>
</feature>